<evidence type="ECO:0000313" key="1">
    <source>
        <dbReference type="EMBL" id="TWU46246.1"/>
    </source>
</evidence>
<sequence length="62" mass="7096">MIVPSVTHEVGFSAIAGSVLLQIHYEDAMVMNHSRMQHLIAITNLSYHADSLRPQWHEARER</sequence>
<reference evidence="1 2" key="1">
    <citation type="submission" date="2019-02" db="EMBL/GenBank/DDBJ databases">
        <title>Deep-cultivation of Planctomycetes and their phenomic and genomic characterization uncovers novel biology.</title>
        <authorList>
            <person name="Wiegand S."/>
            <person name="Jogler M."/>
            <person name="Boedeker C."/>
            <person name="Pinto D."/>
            <person name="Vollmers J."/>
            <person name="Rivas-Marin E."/>
            <person name="Kohn T."/>
            <person name="Peeters S.H."/>
            <person name="Heuer A."/>
            <person name="Rast P."/>
            <person name="Oberbeckmann S."/>
            <person name="Bunk B."/>
            <person name="Jeske O."/>
            <person name="Meyerdierks A."/>
            <person name="Storesund J.E."/>
            <person name="Kallscheuer N."/>
            <person name="Luecker S."/>
            <person name="Lage O.M."/>
            <person name="Pohl T."/>
            <person name="Merkel B.J."/>
            <person name="Hornburger P."/>
            <person name="Mueller R.-W."/>
            <person name="Bruemmer F."/>
            <person name="Labrenz M."/>
            <person name="Spormann A.M."/>
            <person name="Op Den Camp H."/>
            <person name="Overmann J."/>
            <person name="Amann R."/>
            <person name="Jetten M.S.M."/>
            <person name="Mascher T."/>
            <person name="Medema M.H."/>
            <person name="Devos D.P."/>
            <person name="Kaster A.-K."/>
            <person name="Ovreas L."/>
            <person name="Rohde M."/>
            <person name="Galperin M.Y."/>
            <person name="Jogler C."/>
        </authorList>
    </citation>
    <scope>NUCLEOTIDE SEQUENCE [LARGE SCALE GENOMIC DNA]</scope>
    <source>
        <strain evidence="1 2">Poly51</strain>
    </source>
</reference>
<comment type="caution">
    <text evidence="1">The sequence shown here is derived from an EMBL/GenBank/DDBJ whole genome shotgun (WGS) entry which is preliminary data.</text>
</comment>
<gene>
    <name evidence="1" type="ORF">Poly51_56420</name>
</gene>
<evidence type="ECO:0000313" key="2">
    <source>
        <dbReference type="Proteomes" id="UP000318288"/>
    </source>
</evidence>
<accession>A0A5C6EF79</accession>
<organism evidence="1 2">
    <name type="scientific">Rubripirellula tenax</name>
    <dbReference type="NCBI Taxonomy" id="2528015"/>
    <lineage>
        <taxon>Bacteria</taxon>
        <taxon>Pseudomonadati</taxon>
        <taxon>Planctomycetota</taxon>
        <taxon>Planctomycetia</taxon>
        <taxon>Pirellulales</taxon>
        <taxon>Pirellulaceae</taxon>
        <taxon>Rubripirellula</taxon>
    </lineage>
</organism>
<name>A0A5C6EF79_9BACT</name>
<dbReference type="AlphaFoldDB" id="A0A5C6EF79"/>
<dbReference type="Proteomes" id="UP000318288">
    <property type="component" value="Unassembled WGS sequence"/>
</dbReference>
<dbReference type="EMBL" id="SJPW01000008">
    <property type="protein sequence ID" value="TWU46246.1"/>
    <property type="molecule type" value="Genomic_DNA"/>
</dbReference>
<protein>
    <submittedName>
        <fullName evidence="1">Uncharacterized protein</fullName>
    </submittedName>
</protein>
<proteinExistence type="predicted"/>
<keyword evidence="2" id="KW-1185">Reference proteome</keyword>